<name>A0ABD3UY99_SINWO</name>
<feature type="compositionally biased region" description="Acidic residues" evidence="2">
    <location>
        <begin position="1252"/>
        <end position="1261"/>
    </location>
</feature>
<feature type="compositionally biased region" description="Acidic residues" evidence="2">
    <location>
        <begin position="837"/>
        <end position="856"/>
    </location>
</feature>
<feature type="compositionally biased region" description="Polar residues" evidence="2">
    <location>
        <begin position="563"/>
        <end position="607"/>
    </location>
</feature>
<feature type="compositionally biased region" description="Low complexity" evidence="2">
    <location>
        <begin position="1112"/>
        <end position="1124"/>
    </location>
</feature>
<feature type="compositionally biased region" description="Polar residues" evidence="2">
    <location>
        <begin position="750"/>
        <end position="772"/>
    </location>
</feature>
<evidence type="ECO:0008006" key="5">
    <source>
        <dbReference type="Google" id="ProtNLM"/>
    </source>
</evidence>
<feature type="compositionally biased region" description="Polar residues" evidence="2">
    <location>
        <begin position="786"/>
        <end position="802"/>
    </location>
</feature>
<organism evidence="3 4">
    <name type="scientific">Sinanodonta woodiana</name>
    <name type="common">Chinese pond mussel</name>
    <name type="synonym">Anodonta woodiana</name>
    <dbReference type="NCBI Taxonomy" id="1069815"/>
    <lineage>
        <taxon>Eukaryota</taxon>
        <taxon>Metazoa</taxon>
        <taxon>Spiralia</taxon>
        <taxon>Lophotrochozoa</taxon>
        <taxon>Mollusca</taxon>
        <taxon>Bivalvia</taxon>
        <taxon>Autobranchia</taxon>
        <taxon>Heteroconchia</taxon>
        <taxon>Palaeoheterodonta</taxon>
        <taxon>Unionida</taxon>
        <taxon>Unionoidea</taxon>
        <taxon>Unionidae</taxon>
        <taxon>Unioninae</taxon>
        <taxon>Sinanodonta</taxon>
    </lineage>
</organism>
<reference evidence="3 4" key="1">
    <citation type="submission" date="2024-11" db="EMBL/GenBank/DDBJ databases">
        <title>Chromosome-level genome assembly of the freshwater bivalve Anodonta woodiana.</title>
        <authorList>
            <person name="Chen X."/>
        </authorList>
    </citation>
    <scope>NUCLEOTIDE SEQUENCE [LARGE SCALE GENOMIC DNA]</scope>
    <source>
        <strain evidence="3">MN2024</strain>
        <tissue evidence="3">Gills</tissue>
    </source>
</reference>
<feature type="region of interest" description="Disordered" evidence="2">
    <location>
        <begin position="1224"/>
        <end position="1270"/>
    </location>
</feature>
<feature type="region of interest" description="Disordered" evidence="2">
    <location>
        <begin position="1068"/>
        <end position="1130"/>
    </location>
</feature>
<dbReference type="PANTHER" id="PTHR21740:SF8">
    <property type="entry name" value="NCK-ASSOCIATED PROTEIN 5"/>
    <property type="match status" value="1"/>
</dbReference>
<feature type="compositionally biased region" description="Low complexity" evidence="2">
    <location>
        <begin position="440"/>
        <end position="453"/>
    </location>
</feature>
<feature type="region of interest" description="Disordered" evidence="2">
    <location>
        <begin position="526"/>
        <end position="550"/>
    </location>
</feature>
<dbReference type="Proteomes" id="UP001634394">
    <property type="component" value="Unassembled WGS sequence"/>
</dbReference>
<feature type="region of interest" description="Disordered" evidence="2">
    <location>
        <begin position="922"/>
        <end position="954"/>
    </location>
</feature>
<feature type="compositionally biased region" description="Basic and acidic residues" evidence="2">
    <location>
        <begin position="773"/>
        <end position="785"/>
    </location>
</feature>
<keyword evidence="4" id="KW-1185">Reference proteome</keyword>
<comment type="caution">
    <text evidence="3">The sequence shown here is derived from an EMBL/GenBank/DDBJ whole genome shotgun (WGS) entry which is preliminary data.</text>
</comment>
<dbReference type="InterPro" id="IPR026163">
    <property type="entry name" value="Nckap5l"/>
</dbReference>
<feature type="compositionally biased region" description="Low complexity" evidence="2">
    <location>
        <begin position="530"/>
        <end position="550"/>
    </location>
</feature>
<feature type="region of interest" description="Disordered" evidence="2">
    <location>
        <begin position="1433"/>
        <end position="1472"/>
    </location>
</feature>
<gene>
    <name evidence="3" type="ORF">ACJMK2_013691</name>
</gene>
<feature type="compositionally biased region" description="Polar residues" evidence="2">
    <location>
        <begin position="1101"/>
        <end position="1111"/>
    </location>
</feature>
<dbReference type="PANTHER" id="PTHR21740">
    <property type="entry name" value="NCK-ASSOCIATED PROTEIN 5"/>
    <property type="match status" value="1"/>
</dbReference>
<feature type="compositionally biased region" description="Basic and acidic residues" evidence="2">
    <location>
        <begin position="1076"/>
        <end position="1089"/>
    </location>
</feature>
<evidence type="ECO:0000256" key="2">
    <source>
        <dbReference type="SAM" id="MobiDB-lite"/>
    </source>
</evidence>
<feature type="region of interest" description="Disordered" evidence="2">
    <location>
        <begin position="439"/>
        <end position="514"/>
    </location>
</feature>
<feature type="compositionally biased region" description="Low complexity" evidence="2">
    <location>
        <begin position="356"/>
        <end position="370"/>
    </location>
</feature>
<feature type="compositionally biased region" description="Basic and acidic residues" evidence="2">
    <location>
        <begin position="1749"/>
        <end position="1763"/>
    </location>
</feature>
<feature type="region of interest" description="Disordered" evidence="2">
    <location>
        <begin position="831"/>
        <end position="892"/>
    </location>
</feature>
<feature type="region of interest" description="Disordered" evidence="2">
    <location>
        <begin position="563"/>
        <end position="683"/>
    </location>
</feature>
<feature type="compositionally biased region" description="Polar residues" evidence="2">
    <location>
        <begin position="618"/>
        <end position="628"/>
    </location>
</feature>
<evidence type="ECO:0000313" key="3">
    <source>
        <dbReference type="EMBL" id="KAL3854421.1"/>
    </source>
</evidence>
<feature type="compositionally biased region" description="Basic and acidic residues" evidence="2">
    <location>
        <begin position="1454"/>
        <end position="1472"/>
    </location>
</feature>
<feature type="compositionally biased region" description="Basic residues" evidence="2">
    <location>
        <begin position="1812"/>
        <end position="1824"/>
    </location>
</feature>
<sequence length="1865" mass="207805">MDFMTQREILLKDLERERMLRMNAEQRLREMATESESCHARLEALQVEFRKMEEAVQGMMQYKTKIDQLKQEKASLTATYENNLQKHRTHLSDFERENMMLLNEVKKLESQLNSKPDDRDRSKLLLERLRMLEAENSSLVLENEQQRQQYEKCLDEIANQVVQALLAQKTLREECLKLQGRVRDLEMQNRHLSLMFQQRMRGVTSEPALQQPQLMAQHTGQSMGDQHCHEVFIQGSIESIQSMFSEQMSDNFSSMPQMSSPPPWLQDHLSFPGNRHSVVSLTGSIQSTPELCNDMSETLQSEEFSCRTKIETEFPATNSSPKVKHVSVYERANNRTTAKRSSSTSSLMKQPRKLRTSSTSSLSRTKSGLSTQSLKAVLPADIAHLSSNSSVLPSSKVQLPSDSTQSNVELVHNQGTSVTESINITRSINETYTSKTTMAVSQSNSVPSVNQSQGPLPRQTGSRQLPQEICVGVQGGNRQSQSRIPVHNSSSNSSIGASVSIEQTQQKRPNSKGKDAAIKLGNTVHCAQRQSHPPAKSPSQASQQKQNQISNLPQMSQIPIASHSPLQNQGSQGTKSAKQGTRIPTKSETAGTTSLKQKSQSRESIVQPQLKVKPMTSPHINSPSNAPPQRTMIPPKTNPYARPRTGSSSSKAEMKGKNSAPKGEYSITGGLTQGHCPPGGSKGQYFYDYSDEDSDVNRPVSRDFSIASTVSLDELLDISLNNVDTPIDTEFSAENCIYLNAEKLKNFAKQSMSKTSPEQTLVTSTDTKNSHSSKPDIVRDTENSEQRNMTKSLTASQLSNHSVLDCKSTRPKSLILAPQDKSLVFYDYVSSSSTDSSYDDEEDEDDDNDDDDDDDWSYQLSYARNLKQKEHTKKKTQTKGDNSKSEYSKNNNMNLQSDAYQLEQQKGDKNIKNVSQIPKLVSAKKSVKSPPPVPQKPTRTPKTSHSDTSMRGSLESKSEFIVTASDFPPASNVQTVCYQFSSDISHSNMIASISPKMNAAKSSSLSDIPGVENCKQIECFNFDEVKVERSGSKDDGYSTMSSDVQPEAMEKFSDMSMENRYECRHSCDSYNSAKESPSKSRIDDRKNKTYFDIMSDPDSALESSTNSNDIRNSNQSLSSQNSLSGEEKPNVYGSLGKVKAMRAMFELDAMKLQDTSNKNVSPLSPMKLFCKSSSFDESYAAPTNTCQLNNISGAHIKENNFSDLLDFGSGIPCHNRIGLLREGSYDSSSSISDRDSDGTSLHISEDNILSDIPEEKEDYDSSAEKHSGKNVSANSLLSKKNILKFQTKVIKRYWASMQGLTRAISDSDIGRDKKDVTMEYDEMFSGHLNADEPLERSASVSDLCKQRKKETDIQLSPRLRRSHCRSLIDEINVEGKVQEILKNQLFQQLSSSVVSADGDQKDFNNFVEILRQRGHILDHDHDPRLMNINTETSMHQSSSLSSRGGNSTELQSPSEERTNKDNGEDNFEVRPIGEEQKKFKRQFYSLCDVGSSKSICSNEEKRDAFSVSSAKGEPVDSANNCKHTDEFDEISLQIATLSKTVHELHRSLSSLNSDNSDCDYESNEGDHSHFLASAIGNKEIDGYHWVEDEFFLSPYEGEIIIGCSPVSLNGNTGDMMNEYLDENAESEDPRMETVDMVDNGEIRDRLCCNTNLPFGVPIKLNEACQLDTMLNNSLSASQDSLDDNIGFDHVMCHRLLGKDRNDGTKGDPLQTQSDVDFSKFYTRYGNLENEAVAAFDSLNKISTSQTDTNDIHPEGAFKGKNESDAQFMKKPSVAKKPSRAVIQNMKQKFKNIGTDVQKYPPSRPKKELTALNKKRIKQHLHKQSKVSSSSPDSPMNGSGDDISLSDSCCESFSSDLSSTEDISEI</sequence>
<feature type="compositionally biased region" description="Low complexity" evidence="2">
    <location>
        <begin position="489"/>
        <end position="500"/>
    </location>
</feature>
<feature type="region of interest" description="Disordered" evidence="2">
    <location>
        <begin position="316"/>
        <end position="370"/>
    </location>
</feature>
<proteinExistence type="predicted"/>
<feature type="region of interest" description="Disordered" evidence="2">
    <location>
        <begin position="1791"/>
        <end position="1865"/>
    </location>
</feature>
<dbReference type="EMBL" id="JBJQND010000014">
    <property type="protein sequence ID" value="KAL3854421.1"/>
    <property type="molecule type" value="Genomic_DNA"/>
</dbReference>
<feature type="region of interest" description="Disordered" evidence="2">
    <location>
        <begin position="750"/>
        <end position="802"/>
    </location>
</feature>
<feature type="region of interest" description="Disordered" evidence="2">
    <location>
        <begin position="1745"/>
        <end position="1778"/>
    </location>
</feature>
<feature type="coiled-coil region" evidence="1">
    <location>
        <begin position="14"/>
        <end position="188"/>
    </location>
</feature>
<evidence type="ECO:0000256" key="1">
    <source>
        <dbReference type="SAM" id="Coils"/>
    </source>
</evidence>
<protein>
    <recommendedName>
        <fullName evidence="5">Nck-associated protein 5</fullName>
    </recommendedName>
</protein>
<keyword evidence="1" id="KW-0175">Coiled coil</keyword>
<evidence type="ECO:0000313" key="4">
    <source>
        <dbReference type="Proteomes" id="UP001634394"/>
    </source>
</evidence>
<feature type="compositionally biased region" description="Low complexity" evidence="2">
    <location>
        <begin position="1827"/>
        <end position="1865"/>
    </location>
</feature>
<accession>A0ABD3UY99</accession>
<feature type="compositionally biased region" description="Low complexity" evidence="2">
    <location>
        <begin position="1433"/>
        <end position="1447"/>
    </location>
</feature>